<dbReference type="InterPro" id="IPR000192">
    <property type="entry name" value="Aminotrans_V_dom"/>
</dbReference>
<evidence type="ECO:0000313" key="4">
    <source>
        <dbReference type="Proteomes" id="UP000594451"/>
    </source>
</evidence>
<keyword evidence="3" id="KW-0808">Transferase</keyword>
<keyword evidence="3" id="KW-0032">Aminotransferase</keyword>
<protein>
    <submittedName>
        <fullName evidence="3">Aminotransferase class V-fold PLP-dependent enzyme</fullName>
    </submittedName>
</protein>
<dbReference type="PANTHER" id="PTHR43586:SF8">
    <property type="entry name" value="CYSTEINE DESULFURASE 1, CHLOROPLASTIC"/>
    <property type="match status" value="1"/>
</dbReference>
<feature type="domain" description="Aminotransferase class V" evidence="2">
    <location>
        <begin position="25"/>
        <end position="84"/>
    </location>
</feature>
<dbReference type="GO" id="GO:0008483">
    <property type="term" value="F:transaminase activity"/>
    <property type="evidence" value="ECO:0007669"/>
    <property type="project" value="UniProtKB-KW"/>
</dbReference>
<dbReference type="Gene3D" id="3.90.1150.10">
    <property type="entry name" value="Aspartate Aminotransferase, domain 1"/>
    <property type="match status" value="1"/>
</dbReference>
<accession>A0A7T0BRQ7</accession>
<dbReference type="KEGG" id="psup:E5P55_00145"/>
<dbReference type="AlphaFoldDB" id="A0A7T0BRQ7"/>
<keyword evidence="4" id="KW-1185">Reference proteome</keyword>
<dbReference type="Pfam" id="PF00266">
    <property type="entry name" value="Aminotran_5"/>
    <property type="match status" value="1"/>
</dbReference>
<reference evidence="3 4" key="1">
    <citation type="journal article" date="2020" name="Sci. Rep.">
        <title>Morphology, ultrastructure, genomics, and phylogeny of Euplotes vanleeuwenhoeki sp. nov. and its ultra-reduced endosymbiont Candidatus Pinguicoccus supinus sp. nov.</title>
        <authorList>
            <person name="Serra V."/>
            <person name="Gammuto L."/>
            <person name="Nitla V."/>
            <person name="Castelli M."/>
            <person name="Lanzoni O."/>
            <person name="Sassera D."/>
            <person name="Bandi C."/>
            <person name="Sandeep B.V."/>
            <person name="Verni F."/>
            <person name="Modeo L."/>
            <person name="Petroni G."/>
        </authorList>
    </citation>
    <scope>NUCLEOTIDE SEQUENCE [LARGE SCALE GENOMIC DNA]</scope>
    <source>
        <strain evidence="3 4">KKR18_Esm</strain>
    </source>
</reference>
<gene>
    <name evidence="3" type="ORF">E5P55_00145</name>
</gene>
<organism evidence="3 4">
    <name type="scientific">Candidatus Pinguicoccus supinus</name>
    <dbReference type="NCBI Taxonomy" id="2529394"/>
    <lineage>
        <taxon>Bacteria</taxon>
        <taxon>Pseudomonadati</taxon>
        <taxon>Verrucomicrobiota</taxon>
        <taxon>Candidatus Pinguicoccus</taxon>
    </lineage>
</organism>
<keyword evidence="1" id="KW-0663">Pyridoxal phosphate</keyword>
<dbReference type="PANTHER" id="PTHR43586">
    <property type="entry name" value="CYSTEINE DESULFURASE"/>
    <property type="match status" value="1"/>
</dbReference>
<evidence type="ECO:0000259" key="2">
    <source>
        <dbReference type="Pfam" id="PF00266"/>
    </source>
</evidence>
<evidence type="ECO:0000313" key="3">
    <source>
        <dbReference type="EMBL" id="QPJ58590.1"/>
    </source>
</evidence>
<dbReference type="EMBL" id="CP039370">
    <property type="protein sequence ID" value="QPJ58590.1"/>
    <property type="molecule type" value="Genomic_DNA"/>
</dbReference>
<dbReference type="Proteomes" id="UP000594451">
    <property type="component" value="Chromosome"/>
</dbReference>
<proteinExistence type="predicted"/>
<dbReference type="SUPFAM" id="SSF53383">
    <property type="entry name" value="PLP-dependent transferases"/>
    <property type="match status" value="1"/>
</dbReference>
<sequence>MNYKLKYSLIIFPIIQEYNYFNKIPLFSFYIKNIHAHDVASYLNNNNIMCRSGYHCAQPFIERSLNLNSLSRLSATIFNSYYDIYFFYKIIQKIIYNL</sequence>
<dbReference type="InterPro" id="IPR015422">
    <property type="entry name" value="PyrdxlP-dep_Trfase_small"/>
</dbReference>
<name>A0A7T0BRQ7_9BACT</name>
<evidence type="ECO:0000256" key="1">
    <source>
        <dbReference type="ARBA" id="ARBA00022898"/>
    </source>
</evidence>
<dbReference type="InterPro" id="IPR015424">
    <property type="entry name" value="PyrdxlP-dep_Trfase"/>
</dbReference>